<evidence type="ECO:0000313" key="2">
    <source>
        <dbReference type="Proteomes" id="UP001054945"/>
    </source>
</evidence>
<reference evidence="1 2" key="1">
    <citation type="submission" date="2021-06" db="EMBL/GenBank/DDBJ databases">
        <title>Caerostris extrusa draft genome.</title>
        <authorList>
            <person name="Kono N."/>
            <person name="Arakawa K."/>
        </authorList>
    </citation>
    <scope>NUCLEOTIDE SEQUENCE [LARGE SCALE GENOMIC DNA]</scope>
</reference>
<proteinExistence type="predicted"/>
<organism evidence="1 2">
    <name type="scientific">Caerostris extrusa</name>
    <name type="common">Bark spider</name>
    <name type="synonym">Caerostris bankana</name>
    <dbReference type="NCBI Taxonomy" id="172846"/>
    <lineage>
        <taxon>Eukaryota</taxon>
        <taxon>Metazoa</taxon>
        <taxon>Ecdysozoa</taxon>
        <taxon>Arthropoda</taxon>
        <taxon>Chelicerata</taxon>
        <taxon>Arachnida</taxon>
        <taxon>Araneae</taxon>
        <taxon>Araneomorphae</taxon>
        <taxon>Entelegynae</taxon>
        <taxon>Araneoidea</taxon>
        <taxon>Araneidae</taxon>
        <taxon>Caerostris</taxon>
    </lineage>
</organism>
<dbReference type="Proteomes" id="UP001054945">
    <property type="component" value="Unassembled WGS sequence"/>
</dbReference>
<keyword evidence="2" id="KW-1185">Reference proteome</keyword>
<dbReference type="EMBL" id="BPLR01018984">
    <property type="protein sequence ID" value="GIZ03682.1"/>
    <property type="molecule type" value="Genomic_DNA"/>
</dbReference>
<sequence length="82" mass="9683">MESRDRVFLEGFSVDEYVVFISDVTWNTYFCPASFGGFRTEFYFLKTPTMSFYSPHYKARKDGVWVLMTWGTWYLDPITCGS</sequence>
<comment type="caution">
    <text evidence="1">The sequence shown here is derived from an EMBL/GenBank/DDBJ whole genome shotgun (WGS) entry which is preliminary data.</text>
</comment>
<name>A0AAV4YBZ8_CAEEX</name>
<gene>
    <name evidence="1" type="ORF">CEXT_427691</name>
</gene>
<accession>A0AAV4YBZ8</accession>
<evidence type="ECO:0000313" key="1">
    <source>
        <dbReference type="EMBL" id="GIZ03682.1"/>
    </source>
</evidence>
<dbReference type="AlphaFoldDB" id="A0AAV4YBZ8"/>
<protein>
    <submittedName>
        <fullName evidence="1">Uncharacterized protein</fullName>
    </submittedName>
</protein>